<keyword evidence="1" id="KW-0732">Signal</keyword>
<reference evidence="2" key="1">
    <citation type="journal article" date="2020" name="Stud. Mycol.">
        <title>101 Dothideomycetes genomes: a test case for predicting lifestyles and emergence of pathogens.</title>
        <authorList>
            <person name="Haridas S."/>
            <person name="Albert R."/>
            <person name="Binder M."/>
            <person name="Bloem J."/>
            <person name="Labutti K."/>
            <person name="Salamov A."/>
            <person name="Andreopoulos B."/>
            <person name="Baker S."/>
            <person name="Barry K."/>
            <person name="Bills G."/>
            <person name="Bluhm B."/>
            <person name="Cannon C."/>
            <person name="Castanera R."/>
            <person name="Culley D."/>
            <person name="Daum C."/>
            <person name="Ezra D."/>
            <person name="Gonzalez J."/>
            <person name="Henrissat B."/>
            <person name="Kuo A."/>
            <person name="Liang C."/>
            <person name="Lipzen A."/>
            <person name="Lutzoni F."/>
            <person name="Magnuson J."/>
            <person name="Mondo S."/>
            <person name="Nolan M."/>
            <person name="Ohm R."/>
            <person name="Pangilinan J."/>
            <person name="Park H.-J."/>
            <person name="Ramirez L."/>
            <person name="Alfaro M."/>
            <person name="Sun H."/>
            <person name="Tritt A."/>
            <person name="Yoshinaga Y."/>
            <person name="Zwiers L.-H."/>
            <person name="Turgeon B."/>
            <person name="Goodwin S."/>
            <person name="Spatafora J."/>
            <person name="Crous P."/>
            <person name="Grigoriev I."/>
        </authorList>
    </citation>
    <scope>NUCLEOTIDE SEQUENCE</scope>
    <source>
        <strain evidence="2">CBS 115976</strain>
    </source>
</reference>
<accession>A0A6A6UEI7</accession>
<evidence type="ECO:0000256" key="1">
    <source>
        <dbReference type="SAM" id="SignalP"/>
    </source>
</evidence>
<feature type="chain" id="PRO_5025604591" evidence="1">
    <location>
        <begin position="17"/>
        <end position="398"/>
    </location>
</feature>
<feature type="signal peptide" evidence="1">
    <location>
        <begin position="1"/>
        <end position="16"/>
    </location>
</feature>
<dbReference type="EMBL" id="MU004233">
    <property type="protein sequence ID" value="KAF2670695.1"/>
    <property type="molecule type" value="Genomic_DNA"/>
</dbReference>
<proteinExistence type="predicted"/>
<dbReference type="Proteomes" id="UP000799302">
    <property type="component" value="Unassembled WGS sequence"/>
</dbReference>
<evidence type="ECO:0000313" key="3">
    <source>
        <dbReference type="Proteomes" id="UP000799302"/>
    </source>
</evidence>
<dbReference type="AlphaFoldDB" id="A0A6A6UEI7"/>
<sequence length="398" mass="42428">MIATIALFALAARAQAGPVFRLNSRQEMGGHNHGGGAEAKSGGGMGMGGFDITNPTISNMISNALYYGAILMPKIPVNKTETLKPQSSVPGAKRVRLYYGPMLLESAAYKLKIPNKIGLDPQGNTWYSQAANFPTDISVLASKINVADINGKPLGVKDGVYNHHTVVADAQKAPNAFVACPGKSAAGSVPVAILASAGEEGGQYKFTTDDPKFSGGYYLGKGDRVALFAEIVNYANTTRDVYTTLDMEYVEGKTQYEVSAEAISVTQCDGTSIGLKPAAGQMKFGAVSKEMTIQMDGVLFGSRGHLHDGGDYLKVIVNGKEICTSQPEYFGKAGDAKWDTIKEMTTCKDPIPVKKGDKLVIDAGYDLNKHPARSHLDGNTAEEMGVLNVQFARLRDTK</sequence>
<protein>
    <submittedName>
        <fullName evidence="2">Uncharacterized protein</fullName>
    </submittedName>
</protein>
<gene>
    <name evidence="2" type="ORF">BT63DRAFT_438319</name>
</gene>
<organism evidence="2 3">
    <name type="scientific">Microthyrium microscopicum</name>
    <dbReference type="NCBI Taxonomy" id="703497"/>
    <lineage>
        <taxon>Eukaryota</taxon>
        <taxon>Fungi</taxon>
        <taxon>Dikarya</taxon>
        <taxon>Ascomycota</taxon>
        <taxon>Pezizomycotina</taxon>
        <taxon>Dothideomycetes</taxon>
        <taxon>Dothideomycetes incertae sedis</taxon>
        <taxon>Microthyriales</taxon>
        <taxon>Microthyriaceae</taxon>
        <taxon>Microthyrium</taxon>
    </lineage>
</organism>
<evidence type="ECO:0000313" key="2">
    <source>
        <dbReference type="EMBL" id="KAF2670695.1"/>
    </source>
</evidence>
<keyword evidence="3" id="KW-1185">Reference proteome</keyword>
<name>A0A6A6UEI7_9PEZI</name>